<dbReference type="AlphaFoldDB" id="A0A560FS31"/>
<comment type="caution">
    <text evidence="2">The sequence shown here is derived from an EMBL/GenBank/DDBJ whole genome shotgun (WGS) entry which is preliminary data.</text>
</comment>
<organism evidence="2 3">
    <name type="scientific">Nitrospirillum amazonense</name>
    <dbReference type="NCBI Taxonomy" id="28077"/>
    <lineage>
        <taxon>Bacteria</taxon>
        <taxon>Pseudomonadati</taxon>
        <taxon>Pseudomonadota</taxon>
        <taxon>Alphaproteobacteria</taxon>
        <taxon>Rhodospirillales</taxon>
        <taxon>Azospirillaceae</taxon>
        <taxon>Nitrospirillum</taxon>
    </lineage>
</organism>
<proteinExistence type="predicted"/>
<accession>A0A560FS31</accession>
<dbReference type="Proteomes" id="UP000319859">
    <property type="component" value="Unassembled WGS sequence"/>
</dbReference>
<protein>
    <recommendedName>
        <fullName evidence="4">Secreted protein</fullName>
    </recommendedName>
</protein>
<dbReference type="PROSITE" id="PS51318">
    <property type="entry name" value="TAT"/>
    <property type="match status" value="1"/>
</dbReference>
<evidence type="ECO:0000313" key="2">
    <source>
        <dbReference type="EMBL" id="TWB24391.1"/>
    </source>
</evidence>
<feature type="chain" id="PRO_5022105290" description="Secreted protein" evidence="1">
    <location>
        <begin position="31"/>
        <end position="77"/>
    </location>
</feature>
<feature type="signal peptide" evidence="1">
    <location>
        <begin position="1"/>
        <end position="30"/>
    </location>
</feature>
<evidence type="ECO:0008006" key="4">
    <source>
        <dbReference type="Google" id="ProtNLM"/>
    </source>
</evidence>
<sequence length="77" mass="8047">MNFPSATRRHFLAATAAAGALGTLPGAVRAATGDAVIRPFKVQIPDEALAEMKRRVNATICPCSSPRSTGWTSTSSM</sequence>
<evidence type="ECO:0000313" key="3">
    <source>
        <dbReference type="Proteomes" id="UP000319859"/>
    </source>
</evidence>
<reference evidence="2 3" key="1">
    <citation type="submission" date="2019-06" db="EMBL/GenBank/DDBJ databases">
        <title>Genomic Encyclopedia of Type Strains, Phase IV (KMG-V): Genome sequencing to study the core and pangenomes of soil and plant-associated prokaryotes.</title>
        <authorList>
            <person name="Whitman W."/>
        </authorList>
    </citation>
    <scope>NUCLEOTIDE SEQUENCE [LARGE SCALE GENOMIC DNA]</scope>
    <source>
        <strain evidence="2 3">BR 11880</strain>
    </source>
</reference>
<dbReference type="RefSeq" id="WP_211115045.1">
    <property type="nucleotide sequence ID" value="NZ_VITN01000001.1"/>
</dbReference>
<gene>
    <name evidence="2" type="ORF">FBZ89_10116</name>
</gene>
<dbReference type="InterPro" id="IPR006311">
    <property type="entry name" value="TAT_signal"/>
</dbReference>
<dbReference type="EMBL" id="VITN01000001">
    <property type="protein sequence ID" value="TWB24391.1"/>
    <property type="molecule type" value="Genomic_DNA"/>
</dbReference>
<name>A0A560FS31_9PROT</name>
<evidence type="ECO:0000256" key="1">
    <source>
        <dbReference type="SAM" id="SignalP"/>
    </source>
</evidence>
<keyword evidence="1" id="KW-0732">Signal</keyword>